<name>A0ABS3D6X6_9BACT</name>
<feature type="domain" description="Pseudouridine synthase RsuA/RluA-like" evidence="3">
    <location>
        <begin position="406"/>
        <end position="555"/>
    </location>
</feature>
<dbReference type="CDD" id="cd02869">
    <property type="entry name" value="PseudoU_synth_RluA_like"/>
    <property type="match status" value="1"/>
</dbReference>
<dbReference type="SUPFAM" id="SSF55120">
    <property type="entry name" value="Pseudouridine synthase"/>
    <property type="match status" value="1"/>
</dbReference>
<proteinExistence type="predicted"/>
<dbReference type="InterPro" id="IPR006224">
    <property type="entry name" value="PsdUridine_synth_RluA-like_CS"/>
</dbReference>
<organism evidence="4 5">
    <name type="scientific">Corallococcus macrosporus</name>
    <dbReference type="NCBI Taxonomy" id="35"/>
    <lineage>
        <taxon>Bacteria</taxon>
        <taxon>Pseudomonadati</taxon>
        <taxon>Myxococcota</taxon>
        <taxon>Myxococcia</taxon>
        <taxon>Myxococcales</taxon>
        <taxon>Cystobacterineae</taxon>
        <taxon>Myxococcaceae</taxon>
        <taxon>Corallococcus</taxon>
    </lineage>
</organism>
<dbReference type="InterPro" id="IPR050188">
    <property type="entry name" value="RluA_PseudoU_synthase"/>
</dbReference>
<dbReference type="InterPro" id="IPR006145">
    <property type="entry name" value="PsdUridine_synth_RsuA/RluA"/>
</dbReference>
<reference evidence="4 5" key="1">
    <citation type="submission" date="2021-02" db="EMBL/GenBank/DDBJ databases">
        <title>De Novo genome assembly of isolated myxobacteria.</title>
        <authorList>
            <person name="Stevens D.C."/>
        </authorList>
    </citation>
    <scope>NUCLEOTIDE SEQUENCE [LARGE SCALE GENOMIC DNA]</scope>
    <source>
        <strain evidence="4 5">ATCC 29039</strain>
    </source>
</reference>
<sequence length="602" mass="66069">MDPLVTALEPAPRADEVPGAFPSPFDAVGPHALARRAAESLKATLREGVIAPGLDSDVLQGPDGGKMFGVLVVRRPNGTFGVLRAFSAMLAGRWDVPGFVPPVFDREARARVEPVADATVKALLARAEAWSASEELRRLREDDDARQAREAAEREAMRLRHEARRRQRHERRAAILAMQRRTETERAQAPHALNQEPTAHALTETERAQAPHALNQEEPTAHALTEAERAQALHALDQESRGDKAEKRRWDAAQEEARRQLAPARAKAERRVRALDRLRRIVSRGFMKQFHDTYAITNARGETRPLRSLYGGAEPPSGAGDCAGAKLLAHAFAHGLQPVALAEFWWGTPPASGGRIQGAFYPACRDKCGPLLPFMLEGLEVSAPRVFVPPPAPTPELSIVFEDAWLVVIDKPCGLLSVPGRDASLLDSVLTRLRSRYPHATGPLLAHRLDLDTSGLLVAALDSRTHASLQRQFLHRDVAKRYVALIDGPVQGDSGTITLPLRVDLDDRPRQIVDPVHGKPAVTDWEVLRREAGHTRVAFHPRTGRTHQLRVHAAHPQGLGAPIVGDPLYGHAGLRLHLHAETLSFMHPATGQRVSFTRAAPF</sequence>
<dbReference type="EMBL" id="JAFIMU010000002">
    <property type="protein sequence ID" value="MBN8226677.1"/>
    <property type="molecule type" value="Genomic_DNA"/>
</dbReference>
<evidence type="ECO:0000259" key="3">
    <source>
        <dbReference type="Pfam" id="PF00849"/>
    </source>
</evidence>
<feature type="compositionally biased region" description="Basic and acidic residues" evidence="2">
    <location>
        <begin position="235"/>
        <end position="259"/>
    </location>
</feature>
<feature type="region of interest" description="Disordered" evidence="2">
    <location>
        <begin position="235"/>
        <end position="264"/>
    </location>
</feature>
<protein>
    <submittedName>
        <fullName evidence="4">RluA family pseudouridine synthase</fullName>
    </submittedName>
</protein>
<dbReference type="InterPro" id="IPR020103">
    <property type="entry name" value="PsdUridine_synth_cat_dom_sf"/>
</dbReference>
<dbReference type="PANTHER" id="PTHR21600:SF89">
    <property type="entry name" value="RIBOSOMAL LARGE SUBUNIT PSEUDOURIDINE SYNTHASE A"/>
    <property type="match status" value="1"/>
</dbReference>
<feature type="coiled-coil region" evidence="1">
    <location>
        <begin position="142"/>
        <end position="169"/>
    </location>
</feature>
<evidence type="ECO:0000313" key="5">
    <source>
        <dbReference type="Proteomes" id="UP000664052"/>
    </source>
</evidence>
<keyword evidence="1" id="KW-0175">Coiled coil</keyword>
<evidence type="ECO:0000256" key="2">
    <source>
        <dbReference type="SAM" id="MobiDB-lite"/>
    </source>
</evidence>
<dbReference type="PANTHER" id="PTHR21600">
    <property type="entry name" value="MITOCHONDRIAL RNA PSEUDOURIDINE SYNTHASE"/>
    <property type="match status" value="1"/>
</dbReference>
<accession>A0ABS3D6X6</accession>
<dbReference type="PROSITE" id="PS01129">
    <property type="entry name" value="PSI_RLU"/>
    <property type="match status" value="1"/>
</dbReference>
<dbReference type="Pfam" id="PF00849">
    <property type="entry name" value="PseudoU_synth_2"/>
    <property type="match status" value="1"/>
</dbReference>
<keyword evidence="5" id="KW-1185">Reference proteome</keyword>
<dbReference type="Proteomes" id="UP000664052">
    <property type="component" value="Unassembled WGS sequence"/>
</dbReference>
<dbReference type="Gene3D" id="3.30.2350.10">
    <property type="entry name" value="Pseudouridine synthase"/>
    <property type="match status" value="1"/>
</dbReference>
<comment type="caution">
    <text evidence="4">The sequence shown here is derived from an EMBL/GenBank/DDBJ whole genome shotgun (WGS) entry which is preliminary data.</text>
</comment>
<evidence type="ECO:0000313" key="4">
    <source>
        <dbReference type="EMBL" id="MBN8226677.1"/>
    </source>
</evidence>
<gene>
    <name evidence="4" type="ORF">JYK02_04055</name>
</gene>
<evidence type="ECO:0000256" key="1">
    <source>
        <dbReference type="SAM" id="Coils"/>
    </source>
</evidence>